<protein>
    <submittedName>
        <fullName evidence="2">DUF559 domain-containing protein</fullName>
    </submittedName>
</protein>
<dbReference type="Gene3D" id="3.40.960.10">
    <property type="entry name" value="VSR Endonuclease"/>
    <property type="match status" value="1"/>
</dbReference>
<dbReference type="RefSeq" id="WP_324178079.1">
    <property type="nucleotide sequence ID" value="NZ_BAABAW010000016.1"/>
</dbReference>
<name>A0ABU5ZRZ1_9FLAO</name>
<dbReference type="PANTHER" id="PTHR38590:SF1">
    <property type="entry name" value="BLL0828 PROTEIN"/>
    <property type="match status" value="1"/>
</dbReference>
<accession>A0ABU5ZRZ1</accession>
<evidence type="ECO:0000259" key="1">
    <source>
        <dbReference type="Pfam" id="PF04480"/>
    </source>
</evidence>
<keyword evidence="3" id="KW-1185">Reference proteome</keyword>
<gene>
    <name evidence="2" type="ORF">U6A24_01060</name>
</gene>
<feature type="domain" description="DUF559" evidence="1">
    <location>
        <begin position="30"/>
        <end position="117"/>
    </location>
</feature>
<dbReference type="InterPro" id="IPR047216">
    <property type="entry name" value="Endonuclease_DUF559_bact"/>
</dbReference>
<organism evidence="2 3">
    <name type="scientific">Aquimarina gracilis</name>
    <dbReference type="NCBI Taxonomy" id="874422"/>
    <lineage>
        <taxon>Bacteria</taxon>
        <taxon>Pseudomonadati</taxon>
        <taxon>Bacteroidota</taxon>
        <taxon>Flavobacteriia</taxon>
        <taxon>Flavobacteriales</taxon>
        <taxon>Flavobacteriaceae</taxon>
        <taxon>Aquimarina</taxon>
    </lineage>
</organism>
<dbReference type="EMBL" id="JAYKLX010000001">
    <property type="protein sequence ID" value="MEB3344026.1"/>
    <property type="molecule type" value="Genomic_DNA"/>
</dbReference>
<sequence length="127" mass="14762">MSTQIIPLHQKLPEKVIRHSLNNTIKAIDILQDKLLEKGYHFLKNQQIGRYHFDFYCPELKIAIEIDGYAHEFQDIHNQDASKKLFIASLGVTVLRFTDYQVLVDIDEIFRAIKNQVQATTSNSYVV</sequence>
<evidence type="ECO:0000313" key="3">
    <source>
        <dbReference type="Proteomes" id="UP001327027"/>
    </source>
</evidence>
<dbReference type="Proteomes" id="UP001327027">
    <property type="component" value="Unassembled WGS sequence"/>
</dbReference>
<evidence type="ECO:0000313" key="2">
    <source>
        <dbReference type="EMBL" id="MEB3344026.1"/>
    </source>
</evidence>
<dbReference type="InterPro" id="IPR007569">
    <property type="entry name" value="DUF559"/>
</dbReference>
<proteinExistence type="predicted"/>
<dbReference type="InterPro" id="IPR011335">
    <property type="entry name" value="Restrct_endonuc-II-like"/>
</dbReference>
<dbReference type="Pfam" id="PF04480">
    <property type="entry name" value="DUF559"/>
    <property type="match status" value="1"/>
</dbReference>
<reference evidence="2 3" key="1">
    <citation type="journal article" date="2013" name="Int. J. Syst. Evol. Microbiol.">
        <title>Aquimarina gracilis sp. nov., isolated from the gut microflora of a mussel, Mytilus coruscus, and emended description of Aquimarina spongiae.</title>
        <authorList>
            <person name="Park S.C."/>
            <person name="Choe H.N."/>
            <person name="Baik K.S."/>
            <person name="Seong C.N."/>
        </authorList>
    </citation>
    <scope>NUCLEOTIDE SEQUENCE [LARGE SCALE GENOMIC DNA]</scope>
    <source>
        <strain evidence="2 3">PSC32</strain>
    </source>
</reference>
<dbReference type="SUPFAM" id="SSF52980">
    <property type="entry name" value="Restriction endonuclease-like"/>
    <property type="match status" value="1"/>
</dbReference>
<dbReference type="PANTHER" id="PTHR38590">
    <property type="entry name" value="BLL0828 PROTEIN"/>
    <property type="match status" value="1"/>
</dbReference>
<comment type="caution">
    <text evidence="2">The sequence shown here is derived from an EMBL/GenBank/DDBJ whole genome shotgun (WGS) entry which is preliminary data.</text>
</comment>